<dbReference type="Proteomes" id="UP000492821">
    <property type="component" value="Unassembled WGS sequence"/>
</dbReference>
<accession>A0A7E4VZ55</accession>
<protein>
    <submittedName>
        <fullName evidence="3">Nuclear receptor domain-containing protein</fullName>
    </submittedName>
</protein>
<sequence length="78" mass="8153">MKVPAFKPVEIMPYSVSTTQAPSPQMTISAAPQGDGPDSTPGMAQCVMCDAKVASIDTDVYLCGRCFPIDPTGDGELD</sequence>
<feature type="region of interest" description="Disordered" evidence="1">
    <location>
        <begin position="17"/>
        <end position="40"/>
    </location>
</feature>
<evidence type="ECO:0000256" key="1">
    <source>
        <dbReference type="SAM" id="MobiDB-lite"/>
    </source>
</evidence>
<feature type="compositionally biased region" description="Polar residues" evidence="1">
    <location>
        <begin position="17"/>
        <end position="30"/>
    </location>
</feature>
<dbReference type="WBParaSite" id="Pan_g5270.t1">
    <property type="protein sequence ID" value="Pan_g5270.t1"/>
    <property type="gene ID" value="Pan_g5270"/>
</dbReference>
<proteinExistence type="predicted"/>
<evidence type="ECO:0000313" key="2">
    <source>
        <dbReference type="Proteomes" id="UP000492821"/>
    </source>
</evidence>
<evidence type="ECO:0000313" key="3">
    <source>
        <dbReference type="WBParaSite" id="Pan_g5270.t1"/>
    </source>
</evidence>
<keyword evidence="2" id="KW-1185">Reference proteome</keyword>
<organism evidence="2 3">
    <name type="scientific">Panagrellus redivivus</name>
    <name type="common">Microworm</name>
    <dbReference type="NCBI Taxonomy" id="6233"/>
    <lineage>
        <taxon>Eukaryota</taxon>
        <taxon>Metazoa</taxon>
        <taxon>Ecdysozoa</taxon>
        <taxon>Nematoda</taxon>
        <taxon>Chromadorea</taxon>
        <taxon>Rhabditida</taxon>
        <taxon>Tylenchina</taxon>
        <taxon>Panagrolaimomorpha</taxon>
        <taxon>Panagrolaimoidea</taxon>
        <taxon>Panagrolaimidae</taxon>
        <taxon>Panagrellus</taxon>
    </lineage>
</organism>
<dbReference type="AlphaFoldDB" id="A0A7E4VZ55"/>
<reference evidence="3" key="2">
    <citation type="submission" date="2020-10" db="UniProtKB">
        <authorList>
            <consortium name="WormBaseParasite"/>
        </authorList>
    </citation>
    <scope>IDENTIFICATION</scope>
</reference>
<name>A0A7E4VZ55_PANRE</name>
<reference evidence="2" key="1">
    <citation type="journal article" date="2013" name="Genetics">
        <title>The draft genome and transcriptome of Panagrellus redivivus are shaped by the harsh demands of a free-living lifestyle.</title>
        <authorList>
            <person name="Srinivasan J."/>
            <person name="Dillman A.R."/>
            <person name="Macchietto M.G."/>
            <person name="Heikkinen L."/>
            <person name="Lakso M."/>
            <person name="Fracchia K.M."/>
            <person name="Antoshechkin I."/>
            <person name="Mortazavi A."/>
            <person name="Wong G."/>
            <person name="Sternberg P.W."/>
        </authorList>
    </citation>
    <scope>NUCLEOTIDE SEQUENCE [LARGE SCALE GENOMIC DNA]</scope>
    <source>
        <strain evidence="2">MT8872</strain>
    </source>
</reference>